<dbReference type="InterPro" id="IPR002060">
    <property type="entry name" value="Squ/phyt_synthse"/>
</dbReference>
<keyword evidence="2" id="KW-1185">Reference proteome</keyword>
<accession>A0A640T582</accession>
<dbReference type="Gene3D" id="1.10.600.10">
    <property type="entry name" value="Farnesyl Diphosphate Synthase"/>
    <property type="match status" value="1"/>
</dbReference>
<comment type="caution">
    <text evidence="1">The sequence shown here is derived from an EMBL/GenBank/DDBJ whole genome shotgun (WGS) entry which is preliminary data.</text>
</comment>
<dbReference type="Proteomes" id="UP000430079">
    <property type="component" value="Unassembled WGS sequence"/>
</dbReference>
<dbReference type="AlphaFoldDB" id="A0A640T582"/>
<dbReference type="Pfam" id="PF00494">
    <property type="entry name" value="SQS_PSY"/>
    <property type="match status" value="1"/>
</dbReference>
<sequence>MATWPKTLDQAGVTDPALRRDYSEQRQLVAHYARAEYTAVRLLLPARLVPDVIAATAFMHHSDNLIDQGPAEERIAALADWESRVQAALKSGEADQPVLRTLLDTLARQPQLRQYVEDFLAGAPLEVKTAGFATERDFQHYIDGYSLPAFLLIACLLGDGAPTAPYVAGCRTFIEASQRLDFLNDLAEDLADGRLGIPEELLTRHGLTRDGLTGTGPTGKDGAAVDGLRPLLGEQVRLIRSGLSASFGLVDLVPARNRPFVRALVSIQGLTLRAAARKGTALLDGSARPQVAAALRILAREYAAARRGRDTKPAVSGSEPTAGKTA</sequence>
<dbReference type="RefSeq" id="WP_190141365.1">
    <property type="nucleotide sequence ID" value="NZ_BLIO01000001.1"/>
</dbReference>
<dbReference type="PANTHER" id="PTHR31480">
    <property type="entry name" value="BIFUNCTIONAL LYCOPENE CYCLASE/PHYTOENE SYNTHASE"/>
    <property type="match status" value="1"/>
</dbReference>
<reference evidence="1 2" key="1">
    <citation type="submission" date="2019-12" db="EMBL/GenBank/DDBJ databases">
        <title>Whole genome shotgun sequence of Streptomyces hygroscopicus subsp. glebosus NBRC 13786.</title>
        <authorList>
            <person name="Ichikawa N."/>
            <person name="Kimura A."/>
            <person name="Kitahashi Y."/>
            <person name="Komaki H."/>
            <person name="Tamura T."/>
        </authorList>
    </citation>
    <scope>NUCLEOTIDE SEQUENCE [LARGE SCALE GENOMIC DNA]</scope>
    <source>
        <strain evidence="1 2">NBRC 13786</strain>
    </source>
</reference>
<dbReference type="GO" id="GO:0016765">
    <property type="term" value="F:transferase activity, transferring alkyl or aryl (other than methyl) groups"/>
    <property type="evidence" value="ECO:0007669"/>
    <property type="project" value="UniProtKB-ARBA"/>
</dbReference>
<organism evidence="1 2">
    <name type="scientific">Streptomyces glebosus</name>
    <dbReference type="NCBI Taxonomy" id="249580"/>
    <lineage>
        <taxon>Bacteria</taxon>
        <taxon>Bacillati</taxon>
        <taxon>Actinomycetota</taxon>
        <taxon>Actinomycetes</taxon>
        <taxon>Kitasatosporales</taxon>
        <taxon>Streptomycetaceae</taxon>
        <taxon>Streptomyces</taxon>
    </lineage>
</organism>
<dbReference type="SUPFAM" id="SSF48576">
    <property type="entry name" value="Terpenoid synthases"/>
    <property type="match status" value="1"/>
</dbReference>
<dbReference type="EMBL" id="BLIO01000001">
    <property type="protein sequence ID" value="GFE18853.1"/>
    <property type="molecule type" value="Genomic_DNA"/>
</dbReference>
<name>A0A640T582_9ACTN</name>
<dbReference type="InterPro" id="IPR008949">
    <property type="entry name" value="Isoprenoid_synthase_dom_sf"/>
</dbReference>
<gene>
    <name evidence="1" type="ORF">Sgleb_69000</name>
</gene>
<proteinExistence type="predicted"/>
<evidence type="ECO:0000313" key="2">
    <source>
        <dbReference type="Proteomes" id="UP000430079"/>
    </source>
</evidence>
<protein>
    <submittedName>
        <fullName evidence="1">Phytoene synthase</fullName>
    </submittedName>
</protein>
<evidence type="ECO:0000313" key="1">
    <source>
        <dbReference type="EMBL" id="GFE18853.1"/>
    </source>
</evidence>